<dbReference type="Gene3D" id="3.60.110.10">
    <property type="entry name" value="Carbon-nitrogen hydrolase"/>
    <property type="match status" value="1"/>
</dbReference>
<evidence type="ECO:0000313" key="13">
    <source>
        <dbReference type="EMBL" id="CAA2993035.1"/>
    </source>
</evidence>
<dbReference type="NCBIfam" id="TIGR00552">
    <property type="entry name" value="nadE"/>
    <property type="match status" value="1"/>
</dbReference>
<dbReference type="Gramene" id="OE9A044936T1">
    <property type="protein sequence ID" value="OE9A044936C1"/>
    <property type="gene ID" value="OE9A044936"/>
</dbReference>
<dbReference type="InterPro" id="IPR014729">
    <property type="entry name" value="Rossmann-like_a/b/a_fold"/>
</dbReference>
<comment type="pathway">
    <text evidence="1 10">Cofactor biosynthesis; NAD(+) biosynthesis; NAD(+) from deamido-NAD(+) (L-Gln route): step 1/1.</text>
</comment>
<dbReference type="CDD" id="cd07570">
    <property type="entry name" value="GAT_Gln-NAD-synth"/>
    <property type="match status" value="1"/>
</dbReference>
<dbReference type="GO" id="GO:0005737">
    <property type="term" value="C:cytoplasm"/>
    <property type="evidence" value="ECO:0007669"/>
    <property type="project" value="InterPro"/>
</dbReference>
<dbReference type="EC" id="6.3.5.1" evidence="3 10"/>
<evidence type="ECO:0000256" key="9">
    <source>
        <dbReference type="ARBA" id="ARBA00052340"/>
    </source>
</evidence>
<keyword evidence="5 10" id="KW-0436">Ligase</keyword>
<dbReference type="SUPFAM" id="SSF56317">
    <property type="entry name" value="Carbon-nitrogen hydrolase"/>
    <property type="match status" value="1"/>
</dbReference>
<dbReference type="Gene3D" id="3.40.50.620">
    <property type="entry name" value="HUPs"/>
    <property type="match status" value="1"/>
</dbReference>
<name>A0A8S0SKX7_OLEEU</name>
<dbReference type="Pfam" id="PF02540">
    <property type="entry name" value="NAD_synthase"/>
    <property type="match status" value="1"/>
</dbReference>
<keyword evidence="8 10" id="KW-0520">NAD</keyword>
<dbReference type="Proteomes" id="UP000594638">
    <property type="component" value="Unassembled WGS sequence"/>
</dbReference>
<dbReference type="HAMAP" id="MF_02090">
    <property type="entry name" value="NadE_glutamine_dep"/>
    <property type="match status" value="1"/>
</dbReference>
<sequence length="731" mass="81662">MRLLKVATCNLNQWAMDFDCNVRNIKESIFRAKKAGAVIRLGPELEITGYGCEDHFLELDTVTHAWECLKELLLGDWTDGIFCSFGMPVIKGSERYNCQVLCLNRKIVMIRPKMWLANDGNYRELRWFTAWKQKDHLEDFLLPIEISESLSQLTVPFGYGYIQFLDTAVAAEVCEELFSPIPPHAELALNGVEVFMNASGSHHQLRKLDLRLRAFIGATHTRGGVYMYSNQQGCDGGRLYYDGCSCVVVNGDMVAQGSQFSMKDVELVVAQIDLDAVASLRGSISSFQEQASCKPRVSSVAVPYKLCQSFNLQMSLSSPLKIQYHSPVEEIAYGPGCWLWDYLRRSGASGFLLPLSGGADSSSVAAIVGCMCQLVVKEITNGDEQVKADAIRIGHYTGGQFPTDSKEFAKRIFYTIFMGSENSSDVTRTRAKVLADEIGSWHLDVSIDGVVSSLLSLFQTLTGKRLRYKVDGGSNIENLGLQNIQARIRMVIAFMLASLLPWVHNKPGFYLVLGSSNVDEGLRGYLTKYDCSAADINPIGSISKQDLRIFLKWAAIHLGYSSLAEVEAAPPTAELEPIRSNYSQLDEVDMGMTYEELSVYGRMRKIFRCGPVSMFKNLCYRWGAKLTPAEVAEKVKHFSKYYSINRHKMAVLTPSYHAESYSPEDNRFDLRQLLYNARWPYQFRKIDEFVDNLNGDKVTITKSTNQENADVNSDGGMGVVAAGSNNPRAGF</sequence>
<evidence type="ECO:0000313" key="14">
    <source>
        <dbReference type="Proteomes" id="UP000594638"/>
    </source>
</evidence>
<accession>A0A8S0SKX7</accession>
<dbReference type="InterPro" id="IPR036526">
    <property type="entry name" value="C-N_Hydrolase_sf"/>
</dbReference>
<dbReference type="PANTHER" id="PTHR23090:SF9">
    <property type="entry name" value="GLUTAMINE-DEPENDENT NAD(+) SYNTHETASE"/>
    <property type="match status" value="1"/>
</dbReference>
<dbReference type="EMBL" id="CACTIH010005444">
    <property type="protein sequence ID" value="CAA2993035.1"/>
    <property type="molecule type" value="Genomic_DNA"/>
</dbReference>
<dbReference type="GO" id="GO:0005524">
    <property type="term" value="F:ATP binding"/>
    <property type="evidence" value="ECO:0007669"/>
    <property type="project" value="UniProtKB-UniRule"/>
</dbReference>
<dbReference type="FunFam" id="3.60.110.10:FF:000003">
    <property type="entry name" value="Glutamine-dependent NAD(+) synthetase"/>
    <property type="match status" value="1"/>
</dbReference>
<dbReference type="FunFam" id="3.40.50.620:FF:000036">
    <property type="entry name" value="Glutamine-dependent NAD(+) synthetase"/>
    <property type="match status" value="1"/>
</dbReference>
<reference evidence="13 14" key="1">
    <citation type="submission" date="2019-12" db="EMBL/GenBank/DDBJ databases">
        <authorList>
            <person name="Alioto T."/>
            <person name="Alioto T."/>
            <person name="Gomez Garrido J."/>
        </authorList>
    </citation>
    <scope>NUCLEOTIDE SEQUENCE [LARGE SCALE GENOMIC DNA]</scope>
</reference>
<evidence type="ECO:0000256" key="3">
    <source>
        <dbReference type="ARBA" id="ARBA00012743"/>
    </source>
</evidence>
<keyword evidence="6 10" id="KW-0547">Nucleotide-binding</keyword>
<feature type="domain" description="CN hydrolase" evidence="12">
    <location>
        <begin position="4"/>
        <end position="274"/>
    </location>
</feature>
<dbReference type="GO" id="GO:0004359">
    <property type="term" value="F:glutaminase activity"/>
    <property type="evidence" value="ECO:0007669"/>
    <property type="project" value="InterPro"/>
</dbReference>
<comment type="caution">
    <text evidence="13">The sequence shown here is derived from an EMBL/GenBank/DDBJ whole genome shotgun (WGS) entry which is preliminary data.</text>
</comment>
<protein>
    <recommendedName>
        <fullName evidence="4 10">Glutamine-dependent NAD(+) synthetase</fullName>
        <ecNumber evidence="3 10">6.3.5.1</ecNumber>
    </recommendedName>
    <alternativeName>
        <fullName evidence="10">NAD(+) synthase [glutamine-hydrolyzing]</fullName>
    </alternativeName>
</protein>
<evidence type="ECO:0000256" key="11">
    <source>
        <dbReference type="SAM" id="MobiDB-lite"/>
    </source>
</evidence>
<dbReference type="AlphaFoldDB" id="A0A8S0SKX7"/>
<comment type="similarity">
    <text evidence="2 10">In the C-terminal section; belongs to the NAD synthetase family.</text>
</comment>
<proteinExistence type="inferred from homology"/>
<dbReference type="Gramene" id="OE9A044936T3">
    <property type="protein sequence ID" value="OE9A044936C3"/>
    <property type="gene ID" value="OE9A044936"/>
</dbReference>
<evidence type="ECO:0000256" key="4">
    <source>
        <dbReference type="ARBA" id="ARBA00017309"/>
    </source>
</evidence>
<evidence type="ECO:0000256" key="6">
    <source>
        <dbReference type="ARBA" id="ARBA00022741"/>
    </source>
</evidence>
<dbReference type="PIRSF" id="PIRSF006630">
    <property type="entry name" value="NADS_GAT"/>
    <property type="match status" value="1"/>
</dbReference>
<keyword evidence="7 10" id="KW-0067">ATP-binding</keyword>
<dbReference type="InterPro" id="IPR003694">
    <property type="entry name" value="NAD_synthase"/>
</dbReference>
<keyword evidence="14" id="KW-1185">Reference proteome</keyword>
<gene>
    <name evidence="13" type="ORF">OLEA9_A044936</name>
</gene>
<evidence type="ECO:0000256" key="2">
    <source>
        <dbReference type="ARBA" id="ARBA00007145"/>
    </source>
</evidence>
<dbReference type="GO" id="GO:0003952">
    <property type="term" value="F:NAD+ synthase (glutamine-hydrolyzing) activity"/>
    <property type="evidence" value="ECO:0007669"/>
    <property type="project" value="UniProtKB-UniRule"/>
</dbReference>
<dbReference type="CDD" id="cd00553">
    <property type="entry name" value="NAD_synthase"/>
    <property type="match status" value="1"/>
</dbReference>
<dbReference type="GO" id="GO:0009435">
    <property type="term" value="P:NAD+ biosynthetic process"/>
    <property type="evidence" value="ECO:0007669"/>
    <property type="project" value="UniProtKB-UniRule"/>
</dbReference>
<dbReference type="OrthoDB" id="2020662at2759"/>
<dbReference type="Gramene" id="OE9A044936T2">
    <property type="protein sequence ID" value="OE9A044936C2"/>
    <property type="gene ID" value="OE9A044936"/>
</dbReference>
<comment type="catalytic activity">
    <reaction evidence="9 10">
        <text>deamido-NAD(+) + L-glutamine + ATP + H2O = L-glutamate + AMP + diphosphate + NAD(+) + H(+)</text>
        <dbReference type="Rhea" id="RHEA:24384"/>
        <dbReference type="ChEBI" id="CHEBI:15377"/>
        <dbReference type="ChEBI" id="CHEBI:15378"/>
        <dbReference type="ChEBI" id="CHEBI:29985"/>
        <dbReference type="ChEBI" id="CHEBI:30616"/>
        <dbReference type="ChEBI" id="CHEBI:33019"/>
        <dbReference type="ChEBI" id="CHEBI:57540"/>
        <dbReference type="ChEBI" id="CHEBI:58359"/>
        <dbReference type="ChEBI" id="CHEBI:58437"/>
        <dbReference type="ChEBI" id="CHEBI:456215"/>
        <dbReference type="EC" id="6.3.5.1"/>
    </reaction>
</comment>
<evidence type="ECO:0000256" key="1">
    <source>
        <dbReference type="ARBA" id="ARBA00005188"/>
    </source>
</evidence>
<organism evidence="13 14">
    <name type="scientific">Olea europaea subsp. europaea</name>
    <dbReference type="NCBI Taxonomy" id="158383"/>
    <lineage>
        <taxon>Eukaryota</taxon>
        <taxon>Viridiplantae</taxon>
        <taxon>Streptophyta</taxon>
        <taxon>Embryophyta</taxon>
        <taxon>Tracheophyta</taxon>
        <taxon>Spermatophyta</taxon>
        <taxon>Magnoliopsida</taxon>
        <taxon>eudicotyledons</taxon>
        <taxon>Gunneridae</taxon>
        <taxon>Pentapetalae</taxon>
        <taxon>asterids</taxon>
        <taxon>lamiids</taxon>
        <taxon>Lamiales</taxon>
        <taxon>Oleaceae</taxon>
        <taxon>Oleeae</taxon>
        <taxon>Olea</taxon>
    </lineage>
</organism>
<dbReference type="InterPro" id="IPR022310">
    <property type="entry name" value="NAD/GMP_synthase"/>
</dbReference>
<dbReference type="InterPro" id="IPR014445">
    <property type="entry name" value="Gln-dep_NAD_synthase"/>
</dbReference>
<evidence type="ECO:0000259" key="12">
    <source>
        <dbReference type="PROSITE" id="PS50263"/>
    </source>
</evidence>
<dbReference type="SUPFAM" id="SSF52402">
    <property type="entry name" value="Adenine nucleotide alpha hydrolases-like"/>
    <property type="match status" value="1"/>
</dbReference>
<evidence type="ECO:0000256" key="5">
    <source>
        <dbReference type="ARBA" id="ARBA00022598"/>
    </source>
</evidence>
<dbReference type="PANTHER" id="PTHR23090">
    <property type="entry name" value="NH 3 /GLUTAMINE-DEPENDENT NAD + SYNTHETASE"/>
    <property type="match status" value="1"/>
</dbReference>
<evidence type="ECO:0000256" key="7">
    <source>
        <dbReference type="ARBA" id="ARBA00022840"/>
    </source>
</evidence>
<dbReference type="InterPro" id="IPR003010">
    <property type="entry name" value="C-N_Hydrolase"/>
</dbReference>
<evidence type="ECO:0000256" key="8">
    <source>
        <dbReference type="ARBA" id="ARBA00023027"/>
    </source>
</evidence>
<dbReference type="Pfam" id="PF00795">
    <property type="entry name" value="CN_hydrolase"/>
    <property type="match status" value="1"/>
</dbReference>
<evidence type="ECO:0000256" key="10">
    <source>
        <dbReference type="PIRNR" id="PIRNR006630"/>
    </source>
</evidence>
<feature type="region of interest" description="Disordered" evidence="11">
    <location>
        <begin position="704"/>
        <end position="731"/>
    </location>
</feature>
<dbReference type="PROSITE" id="PS50263">
    <property type="entry name" value="CN_HYDROLASE"/>
    <property type="match status" value="1"/>
</dbReference>